<evidence type="ECO:0008006" key="4">
    <source>
        <dbReference type="Google" id="ProtNLM"/>
    </source>
</evidence>
<organism evidence="2 3">
    <name type="scientific">Jeotgalibaca arthritidis</name>
    <dbReference type="NCBI Taxonomy" id="1868794"/>
    <lineage>
        <taxon>Bacteria</taxon>
        <taxon>Bacillati</taxon>
        <taxon>Bacillota</taxon>
        <taxon>Bacilli</taxon>
        <taxon>Lactobacillales</taxon>
        <taxon>Carnobacteriaceae</taxon>
        <taxon>Jeotgalibaca</taxon>
    </lineage>
</organism>
<evidence type="ECO:0000313" key="3">
    <source>
        <dbReference type="Proteomes" id="UP000501451"/>
    </source>
</evidence>
<dbReference type="EMBL" id="CP049740">
    <property type="protein sequence ID" value="QII82276.1"/>
    <property type="molecule type" value="Genomic_DNA"/>
</dbReference>
<protein>
    <recommendedName>
        <fullName evidence="4">Transposase</fullName>
    </recommendedName>
</protein>
<dbReference type="Proteomes" id="UP000501451">
    <property type="component" value="Chromosome"/>
</dbReference>
<evidence type="ECO:0000256" key="1">
    <source>
        <dbReference type="SAM" id="MobiDB-lite"/>
    </source>
</evidence>
<gene>
    <name evidence="2" type="ORF">G7057_07420</name>
</gene>
<dbReference type="KEGG" id="jar:G7057_07420"/>
<sequence>MSGIQSQAKNNTYSRAFKETVVQEHLQEGVTLSQLTSKPGDLGSGRSHGNAQANTQAGGHFLRQHPIRGQLKMPCTTNVIHGINYFVFLPVYLTGGSSKRNAPKMDTKIPSEQKVTGDFLLPSTMTALLNSLWARLSGSSRLIQTDPNTAKLHFGEKPFRNLLIFFASSFNIEHDYYLACNSPYCFQFQ</sequence>
<dbReference type="AlphaFoldDB" id="A0A6G7KAJ5"/>
<keyword evidence="3" id="KW-1185">Reference proteome</keyword>
<proteinExistence type="predicted"/>
<reference evidence="2 3" key="1">
    <citation type="journal article" date="2017" name="Int. J. Syst. Evol. Microbiol.">
        <title>Jeotgalibaca porci sp. nov. and Jeotgalibaca arthritidis sp. nov., isolated from pigs, and emended description of the genus Jeotgalibaca.</title>
        <authorList>
            <person name="Zamora L."/>
            <person name="Perez-Sancho M."/>
            <person name="Dominguez L."/>
            <person name="Fernandez-Garayzabal J.F."/>
            <person name="Vela A.I."/>
        </authorList>
    </citation>
    <scope>NUCLEOTIDE SEQUENCE [LARGE SCALE GENOMIC DNA]</scope>
    <source>
        <strain evidence="2 3">CECT 9157</strain>
    </source>
</reference>
<accession>A0A6G7KAJ5</accession>
<feature type="region of interest" description="Disordered" evidence="1">
    <location>
        <begin position="30"/>
        <end position="54"/>
    </location>
</feature>
<name>A0A6G7KAJ5_9LACT</name>
<evidence type="ECO:0000313" key="2">
    <source>
        <dbReference type="EMBL" id="QII82276.1"/>
    </source>
</evidence>